<dbReference type="EMBL" id="BMVG01000071">
    <property type="protein sequence ID" value="GHE15894.1"/>
    <property type="molecule type" value="Genomic_DNA"/>
</dbReference>
<dbReference type="PANTHER" id="PTHR38436:SF1">
    <property type="entry name" value="ESTER CYCLASE"/>
    <property type="match status" value="1"/>
</dbReference>
<organism evidence="1 2">
    <name type="scientific">Streptomyces alanosinicus</name>
    <dbReference type="NCBI Taxonomy" id="68171"/>
    <lineage>
        <taxon>Bacteria</taxon>
        <taxon>Bacillati</taxon>
        <taxon>Actinomycetota</taxon>
        <taxon>Actinomycetes</taxon>
        <taxon>Kitasatosporales</taxon>
        <taxon>Streptomycetaceae</taxon>
        <taxon>Streptomyces</taxon>
    </lineage>
</organism>
<dbReference type="Gene3D" id="3.10.450.50">
    <property type="match status" value="1"/>
</dbReference>
<dbReference type="InterPro" id="IPR032710">
    <property type="entry name" value="NTF2-like_dom_sf"/>
</dbReference>
<evidence type="ECO:0000313" key="2">
    <source>
        <dbReference type="Proteomes" id="UP000655443"/>
    </source>
</evidence>
<keyword evidence="2" id="KW-1185">Reference proteome</keyword>
<dbReference type="InterPro" id="IPR009959">
    <property type="entry name" value="Cyclase_SnoaL-like"/>
</dbReference>
<name>A0A918YT45_9ACTN</name>
<reference evidence="1" key="2">
    <citation type="submission" date="2020-09" db="EMBL/GenBank/DDBJ databases">
        <authorList>
            <person name="Sun Q."/>
            <person name="Ohkuma M."/>
        </authorList>
    </citation>
    <scope>NUCLEOTIDE SEQUENCE</scope>
    <source>
        <strain evidence="1">JCM 4714</strain>
    </source>
</reference>
<sequence>MPAASESSAAREARARSSWPQEYARIWAGAWNSRDPKQVIGLMTGDVVYQDDSWPSVMRGPDDVRSWLEALWTAFPDLEFEVPEVYMAPDHSAAALHWVARATHRGQFGGVAATGRRIEVDGADFHLLRDGRMHRVRGIYDNAALLRQLQGGE</sequence>
<proteinExistence type="predicted"/>
<dbReference type="RefSeq" id="WP_189959676.1">
    <property type="nucleotide sequence ID" value="NZ_BMVG01000071.1"/>
</dbReference>
<reference evidence="1" key="1">
    <citation type="journal article" date="2014" name="Int. J. Syst. Evol. Microbiol.">
        <title>Complete genome sequence of Corynebacterium casei LMG S-19264T (=DSM 44701T), isolated from a smear-ripened cheese.</title>
        <authorList>
            <consortium name="US DOE Joint Genome Institute (JGI-PGF)"/>
            <person name="Walter F."/>
            <person name="Albersmeier A."/>
            <person name="Kalinowski J."/>
            <person name="Ruckert C."/>
        </authorList>
    </citation>
    <scope>NUCLEOTIDE SEQUENCE</scope>
    <source>
        <strain evidence="1">JCM 4714</strain>
    </source>
</reference>
<gene>
    <name evidence="1" type="ORF">GCM10010339_92020</name>
</gene>
<protein>
    <recommendedName>
        <fullName evidence="3">Ester cyclase</fullName>
    </recommendedName>
</protein>
<dbReference type="SUPFAM" id="SSF54427">
    <property type="entry name" value="NTF2-like"/>
    <property type="match status" value="1"/>
</dbReference>
<dbReference type="Proteomes" id="UP000655443">
    <property type="component" value="Unassembled WGS sequence"/>
</dbReference>
<evidence type="ECO:0008006" key="3">
    <source>
        <dbReference type="Google" id="ProtNLM"/>
    </source>
</evidence>
<accession>A0A918YT45</accession>
<evidence type="ECO:0000313" key="1">
    <source>
        <dbReference type="EMBL" id="GHE15894.1"/>
    </source>
</evidence>
<comment type="caution">
    <text evidence="1">The sequence shown here is derived from an EMBL/GenBank/DDBJ whole genome shotgun (WGS) entry which is preliminary data.</text>
</comment>
<dbReference type="GO" id="GO:0030638">
    <property type="term" value="P:polyketide metabolic process"/>
    <property type="evidence" value="ECO:0007669"/>
    <property type="project" value="InterPro"/>
</dbReference>
<dbReference type="Pfam" id="PF07366">
    <property type="entry name" value="SnoaL"/>
    <property type="match status" value="1"/>
</dbReference>
<dbReference type="PANTHER" id="PTHR38436">
    <property type="entry name" value="POLYKETIDE CYCLASE SNOAL-LIKE DOMAIN"/>
    <property type="match status" value="1"/>
</dbReference>
<dbReference type="AlphaFoldDB" id="A0A918YT45"/>